<comment type="caution">
    <text evidence="2">The sequence shown here is derived from an EMBL/GenBank/DDBJ whole genome shotgun (WGS) entry which is preliminary data.</text>
</comment>
<feature type="transmembrane region" description="Helical" evidence="1">
    <location>
        <begin position="60"/>
        <end position="86"/>
    </location>
</feature>
<feature type="transmembrane region" description="Helical" evidence="1">
    <location>
        <begin position="98"/>
        <end position="116"/>
    </location>
</feature>
<evidence type="ECO:0000313" key="3">
    <source>
        <dbReference type="Proteomes" id="UP000886602"/>
    </source>
</evidence>
<organism evidence="2 3">
    <name type="scientific">Candidatus Propionivibrio dominans</name>
    <dbReference type="NCBI Taxonomy" id="2954373"/>
    <lineage>
        <taxon>Bacteria</taxon>
        <taxon>Pseudomonadati</taxon>
        <taxon>Pseudomonadota</taxon>
        <taxon>Betaproteobacteria</taxon>
        <taxon>Rhodocyclales</taxon>
        <taxon>Rhodocyclaceae</taxon>
        <taxon>Propionivibrio</taxon>
    </lineage>
</organism>
<evidence type="ECO:0000313" key="2">
    <source>
        <dbReference type="EMBL" id="MBK7422093.1"/>
    </source>
</evidence>
<feature type="transmembrane region" description="Helical" evidence="1">
    <location>
        <begin position="22"/>
        <end position="48"/>
    </location>
</feature>
<reference evidence="2" key="1">
    <citation type="submission" date="2020-10" db="EMBL/GenBank/DDBJ databases">
        <title>Connecting structure to function with the recovery of over 1000 high-quality activated sludge metagenome-assembled genomes encoding full-length rRNA genes using long-read sequencing.</title>
        <authorList>
            <person name="Singleton C.M."/>
            <person name="Petriglieri F."/>
            <person name="Kristensen J.M."/>
            <person name="Kirkegaard R.H."/>
            <person name="Michaelsen T.Y."/>
            <person name="Andersen M.H."/>
            <person name="Karst S.M."/>
            <person name="Dueholm M.S."/>
            <person name="Nielsen P.H."/>
            <person name="Albertsen M."/>
        </authorList>
    </citation>
    <scope>NUCLEOTIDE SEQUENCE</scope>
    <source>
        <strain evidence="2">EsbW_18-Q3-R4-48_MAXAC.044</strain>
    </source>
</reference>
<dbReference type="AlphaFoldDB" id="A0A9D7F921"/>
<gene>
    <name evidence="2" type="ORF">IPJ48_02760</name>
</gene>
<protein>
    <recommendedName>
        <fullName evidence="4">Transmembrane protein</fullName>
    </recommendedName>
</protein>
<proteinExistence type="predicted"/>
<keyword evidence="1" id="KW-0472">Membrane</keyword>
<accession>A0A9D7F921</accession>
<keyword evidence="1" id="KW-0812">Transmembrane</keyword>
<evidence type="ECO:0000256" key="1">
    <source>
        <dbReference type="SAM" id="Phobius"/>
    </source>
</evidence>
<name>A0A9D7F921_9RHOO</name>
<dbReference type="Proteomes" id="UP000886602">
    <property type="component" value="Unassembled WGS sequence"/>
</dbReference>
<sequence length="167" mass="17872">MAENDPAQPGPGSSPGHSKQSLAVVLLKLCWPLPGALTGAAVGFHVYFRQPGLNTDTVAPLFFAGFWAFCGLLIGTLCSSAVALLIEHGLSRWLPGKPLITASLSLLCLIGLCYVLRAPLEARLPVLIWPALEKLPARPQAVPTPSPCTQTPPTERKARQAWDLECR</sequence>
<evidence type="ECO:0008006" key="4">
    <source>
        <dbReference type="Google" id="ProtNLM"/>
    </source>
</evidence>
<keyword evidence="1" id="KW-1133">Transmembrane helix</keyword>
<dbReference type="EMBL" id="JADJNC010000004">
    <property type="protein sequence ID" value="MBK7422093.1"/>
    <property type="molecule type" value="Genomic_DNA"/>
</dbReference>